<dbReference type="GO" id="GO:0016020">
    <property type="term" value="C:membrane"/>
    <property type="evidence" value="ECO:0007669"/>
    <property type="project" value="UniProtKB-SubCell"/>
</dbReference>
<feature type="compositionally biased region" description="Low complexity" evidence="7">
    <location>
        <begin position="518"/>
        <end position="528"/>
    </location>
</feature>
<dbReference type="GO" id="GO:1990961">
    <property type="term" value="P:xenobiotic detoxification by transmembrane export across the plasma membrane"/>
    <property type="evidence" value="ECO:0007669"/>
    <property type="project" value="InterPro"/>
</dbReference>
<accession>A0AAV9CVG1</accession>
<evidence type="ECO:0000256" key="3">
    <source>
        <dbReference type="ARBA" id="ARBA00022692"/>
    </source>
</evidence>
<feature type="region of interest" description="Disordered" evidence="7">
    <location>
        <begin position="499"/>
        <end position="538"/>
    </location>
</feature>
<evidence type="ECO:0000256" key="6">
    <source>
        <dbReference type="RuleBase" id="RU004914"/>
    </source>
</evidence>
<evidence type="ECO:0000256" key="1">
    <source>
        <dbReference type="ARBA" id="ARBA00004141"/>
    </source>
</evidence>
<evidence type="ECO:0000256" key="5">
    <source>
        <dbReference type="ARBA" id="ARBA00023136"/>
    </source>
</evidence>
<feature type="transmembrane region" description="Helical" evidence="6">
    <location>
        <begin position="321"/>
        <end position="342"/>
    </location>
</feature>
<organism evidence="8 9">
    <name type="scientific">Acorus calamus</name>
    <name type="common">Sweet flag</name>
    <dbReference type="NCBI Taxonomy" id="4465"/>
    <lineage>
        <taxon>Eukaryota</taxon>
        <taxon>Viridiplantae</taxon>
        <taxon>Streptophyta</taxon>
        <taxon>Embryophyta</taxon>
        <taxon>Tracheophyta</taxon>
        <taxon>Spermatophyta</taxon>
        <taxon>Magnoliopsida</taxon>
        <taxon>Liliopsida</taxon>
        <taxon>Acoraceae</taxon>
        <taxon>Acorus</taxon>
    </lineage>
</organism>
<dbReference type="Pfam" id="PF01554">
    <property type="entry name" value="MatE"/>
    <property type="match status" value="2"/>
</dbReference>
<evidence type="ECO:0000256" key="4">
    <source>
        <dbReference type="ARBA" id="ARBA00022989"/>
    </source>
</evidence>
<feature type="transmembrane region" description="Helical" evidence="6">
    <location>
        <begin position="463"/>
        <end position="484"/>
    </location>
</feature>
<reference evidence="8" key="2">
    <citation type="submission" date="2023-06" db="EMBL/GenBank/DDBJ databases">
        <authorList>
            <person name="Ma L."/>
            <person name="Liu K.-W."/>
            <person name="Li Z."/>
            <person name="Hsiao Y.-Y."/>
            <person name="Qi Y."/>
            <person name="Fu T."/>
            <person name="Tang G."/>
            <person name="Zhang D."/>
            <person name="Sun W.-H."/>
            <person name="Liu D.-K."/>
            <person name="Li Y."/>
            <person name="Chen G.-Z."/>
            <person name="Liu X.-D."/>
            <person name="Liao X.-Y."/>
            <person name="Jiang Y.-T."/>
            <person name="Yu X."/>
            <person name="Hao Y."/>
            <person name="Huang J."/>
            <person name="Zhao X.-W."/>
            <person name="Ke S."/>
            <person name="Chen Y.-Y."/>
            <person name="Wu W.-L."/>
            <person name="Hsu J.-L."/>
            <person name="Lin Y.-F."/>
            <person name="Huang M.-D."/>
            <person name="Li C.-Y."/>
            <person name="Huang L."/>
            <person name="Wang Z.-W."/>
            <person name="Zhao X."/>
            <person name="Zhong W.-Y."/>
            <person name="Peng D.-H."/>
            <person name="Ahmad S."/>
            <person name="Lan S."/>
            <person name="Zhang J.-S."/>
            <person name="Tsai W.-C."/>
            <person name="Van De Peer Y."/>
            <person name="Liu Z.-J."/>
        </authorList>
    </citation>
    <scope>NUCLEOTIDE SEQUENCE</scope>
    <source>
        <strain evidence="8">CP</strain>
        <tissue evidence="8">Leaves</tissue>
    </source>
</reference>
<keyword evidence="5 6" id="KW-0472">Membrane</keyword>
<dbReference type="GO" id="GO:0015297">
    <property type="term" value="F:antiporter activity"/>
    <property type="evidence" value="ECO:0007669"/>
    <property type="project" value="InterPro"/>
</dbReference>
<evidence type="ECO:0000256" key="2">
    <source>
        <dbReference type="ARBA" id="ARBA00010199"/>
    </source>
</evidence>
<evidence type="ECO:0000313" key="9">
    <source>
        <dbReference type="Proteomes" id="UP001180020"/>
    </source>
</evidence>
<reference evidence="8" key="1">
    <citation type="journal article" date="2023" name="Nat. Commun.">
        <title>Diploid and tetraploid genomes of Acorus and the evolution of monocots.</title>
        <authorList>
            <person name="Ma L."/>
            <person name="Liu K.W."/>
            <person name="Li Z."/>
            <person name="Hsiao Y.Y."/>
            <person name="Qi Y."/>
            <person name="Fu T."/>
            <person name="Tang G.D."/>
            <person name="Zhang D."/>
            <person name="Sun W.H."/>
            <person name="Liu D.K."/>
            <person name="Li Y."/>
            <person name="Chen G.Z."/>
            <person name="Liu X.D."/>
            <person name="Liao X.Y."/>
            <person name="Jiang Y.T."/>
            <person name="Yu X."/>
            <person name="Hao Y."/>
            <person name="Huang J."/>
            <person name="Zhao X.W."/>
            <person name="Ke S."/>
            <person name="Chen Y.Y."/>
            <person name="Wu W.L."/>
            <person name="Hsu J.L."/>
            <person name="Lin Y.F."/>
            <person name="Huang M.D."/>
            <person name="Li C.Y."/>
            <person name="Huang L."/>
            <person name="Wang Z.W."/>
            <person name="Zhao X."/>
            <person name="Zhong W.Y."/>
            <person name="Peng D.H."/>
            <person name="Ahmad S."/>
            <person name="Lan S."/>
            <person name="Zhang J.S."/>
            <person name="Tsai W.C."/>
            <person name="Van de Peer Y."/>
            <person name="Liu Z.J."/>
        </authorList>
    </citation>
    <scope>NUCLEOTIDE SEQUENCE</scope>
    <source>
        <strain evidence="8">CP</strain>
    </source>
</reference>
<comment type="subcellular location">
    <subcellularLocation>
        <location evidence="1">Membrane</location>
        <topology evidence="1">Multi-pass membrane protein</topology>
    </subcellularLocation>
</comment>
<sequence>MCNTTTTSLSSFEPLPAIKKDHHLLFSSISTTDNPTNPTVKDVDGLHRWPSPSEVVEELRAIWKISGPTALTGLVLYSRSMISMLFLGYLGELELAGGSLSIGFANITGYSVLSGLAMGMEPICGQAFGARQPRLMGLVLHRTVLLLLSVSIPIAFLWLNMKSMLLWCGQDEQVSSVAHVFITSSVPDLIFLSFLHPLRIYLRAQNVTLPVTCCSAASVALHVPINFFLVVRLRMGISGVALAMAWTNLNMLILLSAFVYLSRVYKASWVAPGPDCFKGWGQLLRLAVPTCVSVCLEWWWYELMILMCGLLANPKASVASMGILIQTTSFVYVFPSSLSLGVSTRVGNELGAGRPARARNSALVSIVCAAALGVSALLFAVMVRHRWARLFTSDEEILGLTAVALPIMGLCELGNCPQTTACGVLRGSARPTVGAHINLGSFYLIGMPVAVCMVFLVRLGFPGFWLGLLAAQASCAALMAYVLANTDWMLQAQRARQLTQSHHSSDHHHHITIKPPHNNNNNNNNNVLADDDDDDDGKTTVTDLEEILCVGGGDVKTPPPGLLETDPLIPTLTPSCLTN</sequence>
<dbReference type="Proteomes" id="UP001180020">
    <property type="component" value="Unassembled WGS sequence"/>
</dbReference>
<feature type="transmembrane region" description="Helical" evidence="6">
    <location>
        <begin position="96"/>
        <end position="118"/>
    </location>
</feature>
<dbReference type="GO" id="GO:0042910">
    <property type="term" value="F:xenobiotic transmembrane transporter activity"/>
    <property type="evidence" value="ECO:0007669"/>
    <property type="project" value="InterPro"/>
</dbReference>
<dbReference type="EMBL" id="JAUJYO010000017">
    <property type="protein sequence ID" value="KAK1292887.1"/>
    <property type="molecule type" value="Genomic_DNA"/>
</dbReference>
<dbReference type="PANTHER" id="PTHR11206">
    <property type="entry name" value="MULTIDRUG RESISTANCE PROTEIN"/>
    <property type="match status" value="1"/>
</dbReference>
<gene>
    <name evidence="8" type="primary">DTXL1</name>
    <name evidence="8" type="ORF">QJS10_CPB17g02669</name>
</gene>
<keyword evidence="3 6" id="KW-0812">Transmembrane</keyword>
<comment type="similarity">
    <text evidence="2 6">Belongs to the multi antimicrobial extrusion (MATE) (TC 2.A.66.1) family.</text>
</comment>
<dbReference type="AlphaFoldDB" id="A0AAV9CVG1"/>
<keyword evidence="9" id="KW-1185">Reference proteome</keyword>
<feature type="transmembrane region" description="Helical" evidence="6">
    <location>
        <begin position="363"/>
        <end position="385"/>
    </location>
</feature>
<evidence type="ECO:0000313" key="8">
    <source>
        <dbReference type="EMBL" id="KAK1292887.1"/>
    </source>
</evidence>
<feature type="transmembrane region" description="Helical" evidence="6">
    <location>
        <begin position="139"/>
        <end position="158"/>
    </location>
</feature>
<comment type="caution">
    <text evidence="8">The sequence shown here is derived from an EMBL/GenBank/DDBJ whole genome shotgun (WGS) entry which is preliminary data.</text>
</comment>
<feature type="transmembrane region" description="Helical" evidence="6">
    <location>
        <begin position="437"/>
        <end position="457"/>
    </location>
</feature>
<evidence type="ECO:0000256" key="7">
    <source>
        <dbReference type="SAM" id="MobiDB-lite"/>
    </source>
</evidence>
<name>A0AAV9CVG1_ACOCL</name>
<feature type="transmembrane region" description="Helical" evidence="6">
    <location>
        <begin position="207"/>
        <end position="231"/>
    </location>
</feature>
<dbReference type="NCBIfam" id="TIGR00797">
    <property type="entry name" value="matE"/>
    <property type="match status" value="1"/>
</dbReference>
<protein>
    <recommendedName>
        <fullName evidence="6">Protein DETOXIFICATION</fullName>
    </recommendedName>
    <alternativeName>
        <fullName evidence="6">Multidrug and toxic compound extrusion protein</fullName>
    </alternativeName>
</protein>
<keyword evidence="4 6" id="KW-1133">Transmembrane helix</keyword>
<dbReference type="InterPro" id="IPR045069">
    <property type="entry name" value="MATE_euk"/>
</dbReference>
<proteinExistence type="inferred from homology"/>
<dbReference type="CDD" id="cd13132">
    <property type="entry name" value="MATE_eukaryotic"/>
    <property type="match status" value="1"/>
</dbReference>
<feature type="transmembrane region" description="Helical" evidence="6">
    <location>
        <begin position="178"/>
        <end position="195"/>
    </location>
</feature>
<feature type="transmembrane region" description="Helical" evidence="6">
    <location>
        <begin position="397"/>
        <end position="416"/>
    </location>
</feature>
<dbReference type="InterPro" id="IPR002528">
    <property type="entry name" value="MATE_fam"/>
</dbReference>
<feature type="transmembrane region" description="Helical" evidence="6">
    <location>
        <begin position="70"/>
        <end position="90"/>
    </location>
</feature>
<feature type="transmembrane region" description="Helical" evidence="6">
    <location>
        <begin position="283"/>
        <end position="301"/>
    </location>
</feature>
<feature type="transmembrane region" description="Helical" evidence="6">
    <location>
        <begin position="237"/>
        <end position="262"/>
    </location>
</feature>